<feature type="compositionally biased region" description="Polar residues" evidence="1">
    <location>
        <begin position="51"/>
        <end position="60"/>
    </location>
</feature>
<feature type="region of interest" description="Disordered" evidence="1">
    <location>
        <begin position="38"/>
        <end position="60"/>
    </location>
</feature>
<organism evidence="2 3">
    <name type="scientific">Saccharopolyspora karakumensis</name>
    <dbReference type="NCBI Taxonomy" id="2530386"/>
    <lineage>
        <taxon>Bacteria</taxon>
        <taxon>Bacillati</taxon>
        <taxon>Actinomycetota</taxon>
        <taxon>Actinomycetes</taxon>
        <taxon>Pseudonocardiales</taxon>
        <taxon>Pseudonocardiaceae</taxon>
        <taxon>Saccharopolyspora</taxon>
    </lineage>
</organism>
<gene>
    <name evidence="2" type="ORF">E1202_08955</name>
</gene>
<keyword evidence="3" id="KW-1185">Reference proteome</keyword>
<sequence length="60" mass="6947">MTAQKRPLAHVRDLDRQHESAGLHRWNIHYNYHRAHTAIGDQPPASATPHRVTNLQMQNT</sequence>
<protein>
    <recommendedName>
        <fullName evidence="4">Integrase core domain-containing protein</fullName>
    </recommendedName>
</protein>
<proteinExistence type="predicted"/>
<dbReference type="AlphaFoldDB" id="A0A4R5BVY5"/>
<evidence type="ECO:0000313" key="2">
    <source>
        <dbReference type="EMBL" id="TDD90299.1"/>
    </source>
</evidence>
<evidence type="ECO:0000256" key="1">
    <source>
        <dbReference type="SAM" id="MobiDB-lite"/>
    </source>
</evidence>
<comment type="caution">
    <text evidence="2">The sequence shown here is derived from an EMBL/GenBank/DDBJ whole genome shotgun (WGS) entry which is preliminary data.</text>
</comment>
<dbReference type="EMBL" id="SMLA01000009">
    <property type="protein sequence ID" value="TDD90299.1"/>
    <property type="molecule type" value="Genomic_DNA"/>
</dbReference>
<reference evidence="2 3" key="1">
    <citation type="submission" date="2019-03" db="EMBL/GenBank/DDBJ databases">
        <title>Draft genome sequences of novel Actinobacteria.</title>
        <authorList>
            <person name="Sahin N."/>
            <person name="Ay H."/>
            <person name="Saygin H."/>
        </authorList>
    </citation>
    <scope>NUCLEOTIDE SEQUENCE [LARGE SCALE GENOMIC DNA]</scope>
    <source>
        <strain evidence="2 3">5K548</strain>
    </source>
</reference>
<dbReference type="Proteomes" id="UP000294723">
    <property type="component" value="Unassembled WGS sequence"/>
</dbReference>
<evidence type="ECO:0008006" key="4">
    <source>
        <dbReference type="Google" id="ProtNLM"/>
    </source>
</evidence>
<evidence type="ECO:0000313" key="3">
    <source>
        <dbReference type="Proteomes" id="UP000294723"/>
    </source>
</evidence>
<accession>A0A4R5BVY5</accession>
<name>A0A4R5BVY5_9PSEU</name>